<dbReference type="GO" id="GO:0008168">
    <property type="term" value="F:methyltransferase activity"/>
    <property type="evidence" value="ECO:0007669"/>
    <property type="project" value="UniProtKB-KW"/>
</dbReference>
<dbReference type="EMBL" id="QPKB01000006">
    <property type="protein sequence ID" value="RWR86532.1"/>
    <property type="molecule type" value="Genomic_DNA"/>
</dbReference>
<keyword evidence="1" id="KW-0808">Transferase</keyword>
<protein>
    <submittedName>
        <fullName evidence="1">Caffeic acid 3-O-methyltransferase 1</fullName>
    </submittedName>
</protein>
<gene>
    <name evidence="1" type="ORF">CKAN_01543400</name>
</gene>
<sequence length="110" mass="12077">MLVCHATSKRIHPPMALKVAIELDVLEIIAKVGPGTQILSTQVVSHLPTHNSDAPIYSVQTRSIVKRDNGCVQRIYGLGPVCKFFIENEDGVSLAPLLLSIHDIVNIKPW</sequence>
<comment type="caution">
    <text evidence="1">The sequence shown here is derived from an EMBL/GenBank/DDBJ whole genome shotgun (WGS) entry which is preliminary data.</text>
</comment>
<dbReference type="Gene3D" id="1.10.10.10">
    <property type="entry name" value="Winged helix-like DNA-binding domain superfamily/Winged helix DNA-binding domain"/>
    <property type="match status" value="1"/>
</dbReference>
<organism evidence="1 2">
    <name type="scientific">Cinnamomum micranthum f. kanehirae</name>
    <dbReference type="NCBI Taxonomy" id="337451"/>
    <lineage>
        <taxon>Eukaryota</taxon>
        <taxon>Viridiplantae</taxon>
        <taxon>Streptophyta</taxon>
        <taxon>Embryophyta</taxon>
        <taxon>Tracheophyta</taxon>
        <taxon>Spermatophyta</taxon>
        <taxon>Magnoliopsida</taxon>
        <taxon>Magnoliidae</taxon>
        <taxon>Laurales</taxon>
        <taxon>Lauraceae</taxon>
        <taxon>Cinnamomum</taxon>
    </lineage>
</organism>
<dbReference type="AlphaFoldDB" id="A0A3S3NFD0"/>
<dbReference type="SUPFAM" id="SSF46785">
    <property type="entry name" value="Winged helix' DNA-binding domain"/>
    <property type="match status" value="1"/>
</dbReference>
<dbReference type="InterPro" id="IPR036388">
    <property type="entry name" value="WH-like_DNA-bd_sf"/>
</dbReference>
<keyword evidence="1" id="KW-0489">Methyltransferase</keyword>
<accession>A0A3S3NFD0</accession>
<name>A0A3S3NFD0_9MAGN</name>
<keyword evidence="2" id="KW-1185">Reference proteome</keyword>
<dbReference type="OrthoDB" id="1606438at2759"/>
<dbReference type="Proteomes" id="UP000283530">
    <property type="component" value="Unassembled WGS sequence"/>
</dbReference>
<dbReference type="GO" id="GO:0032259">
    <property type="term" value="P:methylation"/>
    <property type="evidence" value="ECO:0007669"/>
    <property type="project" value="UniProtKB-KW"/>
</dbReference>
<evidence type="ECO:0000313" key="1">
    <source>
        <dbReference type="EMBL" id="RWR86532.1"/>
    </source>
</evidence>
<evidence type="ECO:0000313" key="2">
    <source>
        <dbReference type="Proteomes" id="UP000283530"/>
    </source>
</evidence>
<dbReference type="STRING" id="337451.A0A3S3NFD0"/>
<dbReference type="InterPro" id="IPR036390">
    <property type="entry name" value="WH_DNA-bd_sf"/>
</dbReference>
<proteinExistence type="predicted"/>
<reference evidence="1 2" key="1">
    <citation type="journal article" date="2019" name="Nat. Plants">
        <title>Stout camphor tree genome fills gaps in understanding of flowering plant genome evolution.</title>
        <authorList>
            <person name="Chaw S.M."/>
            <person name="Liu Y.C."/>
            <person name="Wu Y.W."/>
            <person name="Wang H.Y."/>
            <person name="Lin C.I."/>
            <person name="Wu C.S."/>
            <person name="Ke H.M."/>
            <person name="Chang L.Y."/>
            <person name="Hsu C.Y."/>
            <person name="Yang H.T."/>
            <person name="Sudianto E."/>
            <person name="Hsu M.H."/>
            <person name="Wu K.P."/>
            <person name="Wang L.N."/>
            <person name="Leebens-Mack J.H."/>
            <person name="Tsai I.J."/>
        </authorList>
    </citation>
    <scope>NUCLEOTIDE SEQUENCE [LARGE SCALE GENOMIC DNA]</scope>
    <source>
        <strain evidence="2">cv. Chaw 1501</strain>
        <tissue evidence="1">Young leaves</tissue>
    </source>
</reference>